<dbReference type="Gene3D" id="3.40.50.1820">
    <property type="entry name" value="alpha/beta hydrolase"/>
    <property type="match status" value="1"/>
</dbReference>
<name>A0A7I7Y8B7_9MYCO</name>
<dbReference type="SUPFAM" id="SSF53474">
    <property type="entry name" value="alpha/beta-Hydrolases"/>
    <property type="match status" value="1"/>
</dbReference>
<keyword evidence="3" id="KW-1185">Reference proteome</keyword>
<evidence type="ECO:0000313" key="3">
    <source>
        <dbReference type="Proteomes" id="UP000467385"/>
    </source>
</evidence>
<dbReference type="InterPro" id="IPR000073">
    <property type="entry name" value="AB_hydrolase_1"/>
</dbReference>
<protein>
    <recommendedName>
        <fullName evidence="1">AB hydrolase-1 domain-containing protein</fullName>
    </recommendedName>
</protein>
<organism evidence="2 3">
    <name type="scientific">Mycobacterium conspicuum</name>
    <dbReference type="NCBI Taxonomy" id="44010"/>
    <lineage>
        <taxon>Bacteria</taxon>
        <taxon>Bacillati</taxon>
        <taxon>Actinomycetota</taxon>
        <taxon>Actinomycetes</taxon>
        <taxon>Mycobacteriales</taxon>
        <taxon>Mycobacteriaceae</taxon>
        <taxon>Mycobacterium</taxon>
    </lineage>
</organism>
<dbReference type="EMBL" id="AP022613">
    <property type="protein sequence ID" value="BBZ37935.1"/>
    <property type="molecule type" value="Genomic_DNA"/>
</dbReference>
<dbReference type="Pfam" id="PF12697">
    <property type="entry name" value="Abhydrolase_6"/>
    <property type="match status" value="1"/>
</dbReference>
<dbReference type="AlphaFoldDB" id="A0A7I7Y8B7"/>
<evidence type="ECO:0000259" key="1">
    <source>
        <dbReference type="Pfam" id="PF12697"/>
    </source>
</evidence>
<dbReference type="InterPro" id="IPR052897">
    <property type="entry name" value="Sec-Metab_Biosynth_Hydrolase"/>
</dbReference>
<dbReference type="RefSeq" id="WP_263988159.1">
    <property type="nucleotide sequence ID" value="NZ_AP022613.1"/>
</dbReference>
<evidence type="ECO:0000313" key="2">
    <source>
        <dbReference type="EMBL" id="BBZ37935.1"/>
    </source>
</evidence>
<feature type="domain" description="AB hydrolase-1" evidence="1">
    <location>
        <begin position="7"/>
        <end position="230"/>
    </location>
</feature>
<dbReference type="PANTHER" id="PTHR37017:SF11">
    <property type="entry name" value="ESTERASE_LIPASE_THIOESTERASE DOMAIN-CONTAINING PROTEIN"/>
    <property type="match status" value="1"/>
</dbReference>
<dbReference type="InterPro" id="IPR029058">
    <property type="entry name" value="AB_hydrolase_fold"/>
</dbReference>
<reference evidence="2 3" key="1">
    <citation type="journal article" date="2019" name="Emerg. Microbes Infect.">
        <title>Comprehensive subspecies identification of 175 nontuberculous mycobacteria species based on 7547 genomic profiles.</title>
        <authorList>
            <person name="Matsumoto Y."/>
            <person name="Kinjo T."/>
            <person name="Motooka D."/>
            <person name="Nabeya D."/>
            <person name="Jung N."/>
            <person name="Uechi K."/>
            <person name="Horii T."/>
            <person name="Iida T."/>
            <person name="Fujita J."/>
            <person name="Nakamura S."/>
        </authorList>
    </citation>
    <scope>NUCLEOTIDE SEQUENCE [LARGE SCALE GENOMIC DNA]</scope>
    <source>
        <strain evidence="2 3">JCM 14738</strain>
    </source>
</reference>
<dbReference type="GO" id="GO:0003824">
    <property type="term" value="F:catalytic activity"/>
    <property type="evidence" value="ECO:0007669"/>
    <property type="project" value="UniProtKB-ARBA"/>
</dbReference>
<dbReference type="Proteomes" id="UP000467385">
    <property type="component" value="Chromosome"/>
</dbReference>
<sequence>MQTSTYVLIPGAWQGAWSWLPVAKRLRAAGHRAITLTLPGLGDGDDPSGLVLKDAIGHVVNEVRRRDLDNVTLVAHSWGGYPATGAAHLLATRVSKVVYFNGLVPAVGGSVIDDDPDRRELTLRLIGESPVGAVTPALEFVERMLMQGVAPALQRMVAELMTPQPGRYFLDTLDVDVATLGVDTAYIASDRDHALPFPAAGFAARLGVAPEFVPGTHVSMLTHPDEVAKAILAT</sequence>
<accession>A0A7I7Y8B7</accession>
<gene>
    <name evidence="2" type="ORF">MCNS_09980</name>
</gene>
<proteinExistence type="predicted"/>
<dbReference type="PANTHER" id="PTHR37017">
    <property type="entry name" value="AB HYDROLASE-1 DOMAIN-CONTAINING PROTEIN-RELATED"/>
    <property type="match status" value="1"/>
</dbReference>